<dbReference type="InterPro" id="IPR012341">
    <property type="entry name" value="6hp_glycosidase-like_sf"/>
</dbReference>
<evidence type="ECO:0000313" key="5">
    <source>
        <dbReference type="Proteomes" id="UP000256304"/>
    </source>
</evidence>
<dbReference type="InterPro" id="IPR002037">
    <property type="entry name" value="Glyco_hydro_8"/>
</dbReference>
<keyword evidence="4" id="KW-0119">Carbohydrate metabolism</keyword>
<keyword evidence="4" id="KW-0858">Xylan degradation</keyword>
<dbReference type="PRINTS" id="PR00735">
    <property type="entry name" value="GLHYDRLASE8"/>
</dbReference>
<dbReference type="GO" id="GO:0004553">
    <property type="term" value="F:hydrolase activity, hydrolyzing O-glycosyl compounds"/>
    <property type="evidence" value="ECO:0007669"/>
    <property type="project" value="InterPro"/>
</dbReference>
<protein>
    <submittedName>
        <fullName evidence="4">Oligosaccharide reducing-end xylanase</fullName>
    </submittedName>
</protein>
<gene>
    <name evidence="4" type="ORF">A8990_16411</name>
</gene>
<dbReference type="EMBL" id="QTTN01000064">
    <property type="protein sequence ID" value="REE56320.1"/>
    <property type="molecule type" value="Genomic_DNA"/>
</dbReference>
<proteinExistence type="inferred from homology"/>
<evidence type="ECO:0000256" key="3">
    <source>
        <dbReference type="ARBA" id="ARBA00023295"/>
    </source>
</evidence>
<dbReference type="InterPro" id="IPR008928">
    <property type="entry name" value="6-hairpin_glycosidase_sf"/>
</dbReference>
<evidence type="ECO:0000256" key="1">
    <source>
        <dbReference type="ARBA" id="ARBA00009209"/>
    </source>
</evidence>
<accession>A0A3D9Q1N0</accession>
<evidence type="ECO:0000256" key="2">
    <source>
        <dbReference type="ARBA" id="ARBA00022801"/>
    </source>
</evidence>
<comment type="similarity">
    <text evidence="1">Belongs to the glycosyl hydrolase 8 (cellulase D) family.</text>
</comment>
<reference evidence="4 5" key="1">
    <citation type="submission" date="2018-08" db="EMBL/GenBank/DDBJ databases">
        <title>Genomic Encyclopedia of Type Strains, Phase III (KMG-III): the genomes of soil and plant-associated and newly described type strains.</title>
        <authorList>
            <person name="Whitman W."/>
        </authorList>
    </citation>
    <scope>NUCLEOTIDE SEQUENCE [LARGE SCALE GENOMIC DNA]</scope>
    <source>
        <strain evidence="4 5">CGMCC 1.10966</strain>
    </source>
</reference>
<organism evidence="4 5">
    <name type="scientific">Paenibacillus taihuensis</name>
    <dbReference type="NCBI Taxonomy" id="1156355"/>
    <lineage>
        <taxon>Bacteria</taxon>
        <taxon>Bacillati</taxon>
        <taxon>Bacillota</taxon>
        <taxon>Bacilli</taxon>
        <taxon>Bacillales</taxon>
        <taxon>Paenibacillaceae</taxon>
        <taxon>Paenibacillus</taxon>
    </lineage>
</organism>
<keyword evidence="5" id="KW-1185">Reference proteome</keyword>
<dbReference type="GO" id="GO:0045493">
    <property type="term" value="P:xylan catabolic process"/>
    <property type="evidence" value="ECO:0007669"/>
    <property type="project" value="UniProtKB-KW"/>
</dbReference>
<dbReference type="Gene3D" id="1.50.10.10">
    <property type="match status" value="1"/>
</dbReference>
<keyword evidence="3 4" id="KW-0326">Glycosidase</keyword>
<dbReference type="AlphaFoldDB" id="A0A3D9Q1N0"/>
<name>A0A3D9Q1N0_9BACL</name>
<keyword evidence="4" id="KW-0624">Polysaccharide degradation</keyword>
<dbReference type="Proteomes" id="UP000256304">
    <property type="component" value="Unassembled WGS sequence"/>
</dbReference>
<sequence length="373" mass="42868">MNATYRNLLLEYGYDEAEIGRKVEETWELLFGEHEATRIYYPSGDDMGYMLDTGNLDVRTEGMSYGMMMAVQLDKKDVFDRLWRWSYQYMYMTSGENKGYFAWSCNTDGTKRSNGPAPDGEEYFALALLFASHRWGDGEAPLDYSVKARQVLHDCIHNGEDGVGYPMWNPDNKLIKFVPNVEFSDPSYHLPHFYELFALWANEADRPFWREATEASRNYLKIACHPVTGLSPEYAHYDGTPNDERGYGHFFSDSYRVAANIGLEASWFGASDWMREEAELIQAFFADKDPADYRRYTIAGEPFEEKSLHPVGLIATNAAASLASPEGPHARSSVELFWGTPVRDGDRRYYDNCLYLFSLLALSGRYRIWMPVQ</sequence>
<comment type="caution">
    <text evidence="4">The sequence shown here is derived from an EMBL/GenBank/DDBJ whole genome shotgun (WGS) entry which is preliminary data.</text>
</comment>
<dbReference type="Pfam" id="PF01270">
    <property type="entry name" value="Glyco_hydro_8"/>
    <property type="match status" value="1"/>
</dbReference>
<dbReference type="SUPFAM" id="SSF48208">
    <property type="entry name" value="Six-hairpin glycosidases"/>
    <property type="match status" value="1"/>
</dbReference>
<keyword evidence="2 4" id="KW-0378">Hydrolase</keyword>
<evidence type="ECO:0000313" key="4">
    <source>
        <dbReference type="EMBL" id="REE56320.1"/>
    </source>
</evidence>